<name>A0ABW4BGP4_9LACO</name>
<organism evidence="1 2">
    <name type="scientific">Lacticaseibacillus suilingensis</name>
    <dbReference type="NCBI Taxonomy" id="2799577"/>
    <lineage>
        <taxon>Bacteria</taxon>
        <taxon>Bacillati</taxon>
        <taxon>Bacillota</taxon>
        <taxon>Bacilli</taxon>
        <taxon>Lactobacillales</taxon>
        <taxon>Lactobacillaceae</taxon>
        <taxon>Lacticaseibacillus</taxon>
    </lineage>
</organism>
<proteinExistence type="predicted"/>
<dbReference type="SUPFAM" id="SSF89360">
    <property type="entry name" value="HesB-like domain"/>
    <property type="match status" value="1"/>
</dbReference>
<accession>A0ABW4BGP4</accession>
<comment type="caution">
    <text evidence="1">The sequence shown here is derived from an EMBL/GenBank/DDBJ whole genome shotgun (WGS) entry which is preliminary data.</text>
</comment>
<evidence type="ECO:0000313" key="1">
    <source>
        <dbReference type="EMBL" id="MFD1399243.1"/>
    </source>
</evidence>
<keyword evidence="2" id="KW-1185">Reference proteome</keyword>
<reference evidence="2" key="1">
    <citation type="journal article" date="2019" name="Int. J. Syst. Evol. Microbiol.">
        <title>The Global Catalogue of Microorganisms (GCM) 10K type strain sequencing project: providing services to taxonomists for standard genome sequencing and annotation.</title>
        <authorList>
            <consortium name="The Broad Institute Genomics Platform"/>
            <consortium name="The Broad Institute Genome Sequencing Center for Infectious Disease"/>
            <person name="Wu L."/>
            <person name="Ma J."/>
        </authorList>
    </citation>
    <scope>NUCLEOTIDE SEQUENCE [LARGE SCALE GENOMIC DNA]</scope>
    <source>
        <strain evidence="2">CCM 9110</strain>
    </source>
</reference>
<dbReference type="RefSeq" id="WP_204118075.1">
    <property type="nucleotide sequence ID" value="NZ_BOLV01000002.1"/>
</dbReference>
<dbReference type="InterPro" id="IPR035903">
    <property type="entry name" value="HesB-like_dom_sf"/>
</dbReference>
<dbReference type="Proteomes" id="UP001597199">
    <property type="component" value="Unassembled WGS sequence"/>
</dbReference>
<gene>
    <name evidence="1" type="ORF">ACFQ41_07960</name>
</gene>
<protein>
    <submittedName>
        <fullName evidence="1">HesB/YadR/YfhF family protein</fullName>
    </submittedName>
</protein>
<evidence type="ECO:0000313" key="2">
    <source>
        <dbReference type="Proteomes" id="UP001597199"/>
    </source>
</evidence>
<sequence>MITITEQASAWFRRELALPKAGAGVRFFGKVYGKTNVHDGFSVGMTRDDQAVAPVLATQKDGVLYYVDANDDWFFANLDLTVDYDAQRDEPSYHFTPQA</sequence>
<dbReference type="EMBL" id="JBHTOA010000031">
    <property type="protein sequence ID" value="MFD1399243.1"/>
    <property type="molecule type" value="Genomic_DNA"/>
</dbReference>